<dbReference type="EMBL" id="BLLF01000458">
    <property type="protein sequence ID" value="GFH12003.1"/>
    <property type="molecule type" value="Genomic_DNA"/>
</dbReference>
<feature type="region of interest" description="Disordered" evidence="1">
    <location>
        <begin position="151"/>
        <end position="175"/>
    </location>
</feature>
<dbReference type="AlphaFoldDB" id="A0A699YPF0"/>
<evidence type="ECO:0000256" key="1">
    <source>
        <dbReference type="SAM" id="MobiDB-lite"/>
    </source>
</evidence>
<proteinExistence type="predicted"/>
<comment type="caution">
    <text evidence="2">The sequence shown here is derived from an EMBL/GenBank/DDBJ whole genome shotgun (WGS) entry which is preliminary data.</text>
</comment>
<organism evidence="2 3">
    <name type="scientific">Haematococcus lacustris</name>
    <name type="common">Green alga</name>
    <name type="synonym">Haematococcus pluvialis</name>
    <dbReference type="NCBI Taxonomy" id="44745"/>
    <lineage>
        <taxon>Eukaryota</taxon>
        <taxon>Viridiplantae</taxon>
        <taxon>Chlorophyta</taxon>
        <taxon>core chlorophytes</taxon>
        <taxon>Chlorophyceae</taxon>
        <taxon>CS clade</taxon>
        <taxon>Chlamydomonadales</taxon>
        <taxon>Haematococcaceae</taxon>
        <taxon>Haematococcus</taxon>
    </lineage>
</organism>
<feature type="region of interest" description="Disordered" evidence="1">
    <location>
        <begin position="1"/>
        <end position="22"/>
    </location>
</feature>
<evidence type="ECO:0000313" key="3">
    <source>
        <dbReference type="Proteomes" id="UP000485058"/>
    </source>
</evidence>
<protein>
    <submittedName>
        <fullName evidence="2">Uncharacterized protein</fullName>
    </submittedName>
</protein>
<accession>A0A699YPF0</accession>
<sequence length="324" mass="35128">MKAAPRFNKPGRGARVGSGAWSSPTSVSELMQWVAAAKADPSVMAGMVIVCKYRSAHVLNLPLEQPGWLAKQLQQLQAPLALDGRSLAALLRRLPMLLKVKPASLTARIRLVVEVLQRNGLPCVIQRPVVRLARPRTRRVANDYDDAEAPGLHDACGTGSSGSDDEDECAGEQSDTDATWVAQIPAARVQAKRHGAIAATNRATPAEDNPPCDAVAARAFVLRMLSHCPTLARARHASLVARVDLLAAYSRQVPEFWAQVRHFNAVDMAMVLMMSTTHFHRLAFLASLSPSPSSCDVRLAVCLSPKKFSKAYPAYAEFMTSGRM</sequence>
<reference evidence="2 3" key="1">
    <citation type="submission" date="2020-02" db="EMBL/GenBank/DDBJ databases">
        <title>Draft genome sequence of Haematococcus lacustris strain NIES-144.</title>
        <authorList>
            <person name="Morimoto D."/>
            <person name="Nakagawa S."/>
            <person name="Yoshida T."/>
            <person name="Sawayama S."/>
        </authorList>
    </citation>
    <scope>NUCLEOTIDE SEQUENCE [LARGE SCALE GENOMIC DNA]</scope>
    <source>
        <strain evidence="2 3">NIES-144</strain>
    </source>
</reference>
<name>A0A699YPF0_HAELA</name>
<keyword evidence="3" id="KW-1185">Reference proteome</keyword>
<gene>
    <name evidence="2" type="ORF">HaLaN_07616</name>
</gene>
<evidence type="ECO:0000313" key="2">
    <source>
        <dbReference type="EMBL" id="GFH12003.1"/>
    </source>
</evidence>
<dbReference type="Proteomes" id="UP000485058">
    <property type="component" value="Unassembled WGS sequence"/>
</dbReference>